<comment type="subcellular location">
    <subcellularLocation>
        <location evidence="6">Cell membrane</location>
        <topology evidence="6">Multi-pass membrane protein</topology>
    </subcellularLocation>
    <subcellularLocation>
        <location evidence="1">Membrane</location>
        <topology evidence="1">Multi-pass membrane protein</topology>
    </subcellularLocation>
</comment>
<dbReference type="RefSeq" id="WP_007277824.1">
    <property type="nucleotide sequence ID" value="NZ_ABCK01000005.1"/>
</dbReference>
<dbReference type="eggNOG" id="COG1108">
    <property type="taxonomic scope" value="Bacteria"/>
</dbReference>
<evidence type="ECO:0000256" key="3">
    <source>
        <dbReference type="ARBA" id="ARBA00022692"/>
    </source>
</evidence>
<evidence type="ECO:0000256" key="5">
    <source>
        <dbReference type="ARBA" id="ARBA00023136"/>
    </source>
</evidence>
<evidence type="ECO:0000256" key="2">
    <source>
        <dbReference type="ARBA" id="ARBA00008034"/>
    </source>
</evidence>
<dbReference type="InterPro" id="IPR001626">
    <property type="entry name" value="ABC_TroCD"/>
</dbReference>
<keyword evidence="3 6" id="KW-0812">Transmembrane</keyword>
<dbReference type="GO" id="GO:0055085">
    <property type="term" value="P:transmembrane transport"/>
    <property type="evidence" value="ECO:0007669"/>
    <property type="project" value="InterPro"/>
</dbReference>
<dbReference type="STRING" id="313628.LNTAR_10716"/>
<dbReference type="GO" id="GO:0010043">
    <property type="term" value="P:response to zinc ion"/>
    <property type="evidence" value="ECO:0007669"/>
    <property type="project" value="TreeGrafter"/>
</dbReference>
<dbReference type="AlphaFoldDB" id="A6DIU6"/>
<feature type="transmembrane region" description="Helical" evidence="7">
    <location>
        <begin position="100"/>
        <end position="119"/>
    </location>
</feature>
<evidence type="ECO:0000256" key="7">
    <source>
        <dbReference type="SAM" id="Phobius"/>
    </source>
</evidence>
<evidence type="ECO:0000256" key="1">
    <source>
        <dbReference type="ARBA" id="ARBA00004141"/>
    </source>
</evidence>
<dbReference type="EMBL" id="ABCK01000005">
    <property type="protein sequence ID" value="EDM28382.1"/>
    <property type="molecule type" value="Genomic_DNA"/>
</dbReference>
<dbReference type="Proteomes" id="UP000004947">
    <property type="component" value="Unassembled WGS sequence"/>
</dbReference>
<dbReference type="PANTHER" id="PTHR30477">
    <property type="entry name" value="ABC-TRANSPORTER METAL-BINDING PROTEIN"/>
    <property type="match status" value="1"/>
</dbReference>
<dbReference type="GO" id="GO:0043190">
    <property type="term" value="C:ATP-binding cassette (ABC) transporter complex"/>
    <property type="evidence" value="ECO:0007669"/>
    <property type="project" value="InterPro"/>
</dbReference>
<dbReference type="Gene3D" id="1.10.3470.10">
    <property type="entry name" value="ABC transporter involved in vitamin B12 uptake, BtuC"/>
    <property type="match status" value="1"/>
</dbReference>
<keyword evidence="4 7" id="KW-1133">Transmembrane helix</keyword>
<dbReference type="InterPro" id="IPR037294">
    <property type="entry name" value="ABC_BtuC-like"/>
</dbReference>
<feature type="transmembrane region" description="Helical" evidence="7">
    <location>
        <begin position="13"/>
        <end position="35"/>
    </location>
</feature>
<evidence type="ECO:0000313" key="8">
    <source>
        <dbReference type="EMBL" id="EDM28382.1"/>
    </source>
</evidence>
<comment type="caution">
    <text evidence="8">The sequence shown here is derived from an EMBL/GenBank/DDBJ whole genome shotgun (WGS) entry which is preliminary data.</text>
</comment>
<dbReference type="SUPFAM" id="SSF81345">
    <property type="entry name" value="ABC transporter involved in vitamin B12 uptake, BtuC"/>
    <property type="match status" value="1"/>
</dbReference>
<reference evidence="8 9" key="1">
    <citation type="journal article" date="2010" name="J. Bacteriol.">
        <title>Genome sequence of Lentisphaera araneosa HTCC2155T, the type species of the order Lentisphaerales in the phylum Lentisphaerae.</title>
        <authorList>
            <person name="Thrash J.C."/>
            <person name="Cho J.C."/>
            <person name="Vergin K.L."/>
            <person name="Morris R.M."/>
            <person name="Giovannoni S.J."/>
        </authorList>
    </citation>
    <scope>NUCLEOTIDE SEQUENCE [LARGE SCALE GENOMIC DNA]</scope>
    <source>
        <strain evidence="8 9">HTCC2155</strain>
    </source>
</reference>
<feature type="transmembrane region" description="Helical" evidence="7">
    <location>
        <begin position="258"/>
        <end position="277"/>
    </location>
</feature>
<evidence type="ECO:0000313" key="9">
    <source>
        <dbReference type="Proteomes" id="UP000004947"/>
    </source>
</evidence>
<keyword evidence="9" id="KW-1185">Reference proteome</keyword>
<accession>A6DIU6</accession>
<evidence type="ECO:0000256" key="4">
    <source>
        <dbReference type="ARBA" id="ARBA00022989"/>
    </source>
</evidence>
<evidence type="ECO:0000256" key="6">
    <source>
        <dbReference type="RuleBase" id="RU003943"/>
    </source>
</evidence>
<dbReference type="OrthoDB" id="9778117at2"/>
<feature type="transmembrane region" description="Helical" evidence="7">
    <location>
        <begin position="145"/>
        <end position="162"/>
    </location>
</feature>
<proteinExistence type="inferred from homology"/>
<dbReference type="PANTHER" id="PTHR30477:SF0">
    <property type="entry name" value="METAL TRANSPORT SYSTEM MEMBRANE PROTEIN TM_0125-RELATED"/>
    <property type="match status" value="1"/>
</dbReference>
<name>A6DIU6_9BACT</name>
<gene>
    <name evidence="8" type="ORF">LNTAR_10716</name>
</gene>
<comment type="similarity">
    <text evidence="2 6">Belongs to the ABC-3 integral membrane protein family.</text>
</comment>
<sequence>MIELFKELLPGGFLFWPFLAGLVGSLSFGVVGSYVYVRKLSYVATAIGHSAIAGIGLTYFIQEKTGLLMHPFVGGAFFTVLMALFIGFCTLRNEEKGDSVISSTMVVSMALGLILIHMAESVKTLSTTAIFFGDIMFVSKEDVTVILWVNAVVLFCGVLFYNKLKMVCFDEEYARLRGVNSAFYYYLLLTIISLSVIAMTIIVGIVLVIALMTLPAVTAALLSKRLWHCMVWASLICLLSVTLGFVCSISWDIPTGPCIVLISSALYIFVHLLTSLLRKKEIS</sequence>
<feature type="transmembrane region" description="Helical" evidence="7">
    <location>
        <begin position="231"/>
        <end position="251"/>
    </location>
</feature>
<keyword evidence="5 7" id="KW-0472">Membrane</keyword>
<feature type="transmembrane region" description="Helical" evidence="7">
    <location>
        <begin position="42"/>
        <end position="61"/>
    </location>
</feature>
<keyword evidence="6" id="KW-0813">Transport</keyword>
<protein>
    <submittedName>
        <fullName evidence="8">Zinc ABC transporter, permease protein</fullName>
    </submittedName>
</protein>
<dbReference type="Pfam" id="PF00950">
    <property type="entry name" value="ABC-3"/>
    <property type="match status" value="1"/>
</dbReference>
<feature type="transmembrane region" description="Helical" evidence="7">
    <location>
        <begin position="67"/>
        <end position="88"/>
    </location>
</feature>
<organism evidence="8 9">
    <name type="scientific">Lentisphaera araneosa HTCC2155</name>
    <dbReference type="NCBI Taxonomy" id="313628"/>
    <lineage>
        <taxon>Bacteria</taxon>
        <taxon>Pseudomonadati</taxon>
        <taxon>Lentisphaerota</taxon>
        <taxon>Lentisphaeria</taxon>
        <taxon>Lentisphaerales</taxon>
        <taxon>Lentisphaeraceae</taxon>
        <taxon>Lentisphaera</taxon>
    </lineage>
</organism>
<feature type="transmembrane region" description="Helical" evidence="7">
    <location>
        <begin position="183"/>
        <end position="211"/>
    </location>
</feature>